<dbReference type="Gene3D" id="3.10.450.50">
    <property type="match status" value="1"/>
</dbReference>
<proteinExistence type="predicted"/>
<dbReference type="AlphaFoldDB" id="A0A6J6XZP4"/>
<dbReference type="SUPFAM" id="SSF54427">
    <property type="entry name" value="NTF2-like"/>
    <property type="match status" value="1"/>
</dbReference>
<protein>
    <submittedName>
        <fullName evidence="2">Unannotated protein</fullName>
    </submittedName>
</protein>
<name>A0A6J6XZP4_9ZZZZ</name>
<dbReference type="CDD" id="cd00531">
    <property type="entry name" value="NTF2_like"/>
    <property type="match status" value="1"/>
</dbReference>
<dbReference type="InterPro" id="IPR037401">
    <property type="entry name" value="SnoaL-like"/>
</dbReference>
<dbReference type="InterPro" id="IPR032710">
    <property type="entry name" value="NTF2-like_dom_sf"/>
</dbReference>
<dbReference type="EMBL" id="CAFAAJ010000058">
    <property type="protein sequence ID" value="CAB4802891.1"/>
    <property type="molecule type" value="Genomic_DNA"/>
</dbReference>
<evidence type="ECO:0000313" key="2">
    <source>
        <dbReference type="EMBL" id="CAB4802891.1"/>
    </source>
</evidence>
<organism evidence="2">
    <name type="scientific">freshwater metagenome</name>
    <dbReference type="NCBI Taxonomy" id="449393"/>
    <lineage>
        <taxon>unclassified sequences</taxon>
        <taxon>metagenomes</taxon>
        <taxon>ecological metagenomes</taxon>
    </lineage>
</organism>
<feature type="domain" description="SnoaL-like" evidence="1">
    <location>
        <begin position="7"/>
        <end position="128"/>
    </location>
</feature>
<accession>A0A6J6XZP4</accession>
<dbReference type="Pfam" id="PF13577">
    <property type="entry name" value="SnoaL_4"/>
    <property type="match status" value="1"/>
</dbReference>
<gene>
    <name evidence="2" type="ORF">UFOPK3001_01069</name>
</gene>
<sequence length="144" mass="16019">MSSTVHDDRVAIVDLTIAYCWAIDERNWPALHNIFVPHATAELGNGTESGVDAIVTRISGVLNPLDSSQHLVTNHQVLVEGDRATSRCYLHAQHVRRAADGGRNYIVAGRYEDDLVRTPTGWRISHRRLVVMWTDGNPRVVRGG</sequence>
<evidence type="ECO:0000259" key="1">
    <source>
        <dbReference type="Pfam" id="PF13577"/>
    </source>
</evidence>
<reference evidence="2" key="1">
    <citation type="submission" date="2020-05" db="EMBL/GenBank/DDBJ databases">
        <authorList>
            <person name="Chiriac C."/>
            <person name="Salcher M."/>
            <person name="Ghai R."/>
            <person name="Kavagutti S V."/>
        </authorList>
    </citation>
    <scope>NUCLEOTIDE SEQUENCE</scope>
</reference>